<dbReference type="EMBL" id="JBHTHQ010000021">
    <property type="protein sequence ID" value="MFD0705156.1"/>
    <property type="molecule type" value="Genomic_DNA"/>
</dbReference>
<evidence type="ECO:0000259" key="1">
    <source>
        <dbReference type="Pfam" id="PF12873"/>
    </source>
</evidence>
<dbReference type="InterPro" id="IPR024437">
    <property type="entry name" value="DUF3825"/>
</dbReference>
<evidence type="ECO:0000313" key="3">
    <source>
        <dbReference type="Proteomes" id="UP001597036"/>
    </source>
</evidence>
<sequence>MDALLDRDWDNAKNEDAIRYYEGKVIFPISIMRDDSKTPIEISIKKRDSYATMNIPNPKEWVVSYVNTRVFQKKTHSNALSEWAVMGNWAIVLEKLAGLALPEQWDIATVGKKLTPKHTILKSYLTYTFYRLQQEDKVQINREKGICAFNTGLVNRTYEPIYACFTAIDEDKKWKFQDFCKAGSRQWGKKLVATFNPLPQRASYFARKEDLLFDTDAPFERDTDHILLDNINRLPYEFLADEMRNVQEAQNLLKTAYSSPNSQERKAAFEELEDIIQDDSRVKRRLMNRLDDAIELARKRVEWNYKTAVPAFYPSRNVMCILLPLDLTDDDKPDVALVAELTESGAYLGQTIITMNMAYNNARLIARPDSDWLSTSDTYRYSEDEDLLLDE</sequence>
<feature type="domain" description="DUF3825" evidence="1">
    <location>
        <begin position="96"/>
        <end position="372"/>
    </location>
</feature>
<proteinExistence type="predicted"/>
<gene>
    <name evidence="2" type="ORF">ACFQY8_05290</name>
</gene>
<accession>A0ABW2Y989</accession>
<protein>
    <submittedName>
        <fullName evidence="2">DUF3825 domain-containing protein</fullName>
    </submittedName>
</protein>
<reference evidence="3" key="1">
    <citation type="journal article" date="2019" name="Int. J. Syst. Evol. Microbiol.">
        <title>The Global Catalogue of Microorganisms (GCM) 10K type strain sequencing project: providing services to taxonomists for standard genome sequencing and annotation.</title>
        <authorList>
            <consortium name="The Broad Institute Genomics Platform"/>
            <consortium name="The Broad Institute Genome Sequencing Center for Infectious Disease"/>
            <person name="Wu L."/>
            <person name="Ma J."/>
        </authorList>
    </citation>
    <scope>NUCLEOTIDE SEQUENCE [LARGE SCALE GENOMIC DNA]</scope>
    <source>
        <strain evidence="3">CCM 8604</strain>
    </source>
</reference>
<dbReference type="Proteomes" id="UP001597036">
    <property type="component" value="Unassembled WGS sequence"/>
</dbReference>
<dbReference type="RefSeq" id="WP_377938851.1">
    <property type="nucleotide sequence ID" value="NZ_JBHTHQ010000021.1"/>
</dbReference>
<comment type="caution">
    <text evidence="2">The sequence shown here is derived from an EMBL/GenBank/DDBJ whole genome shotgun (WGS) entry which is preliminary data.</text>
</comment>
<evidence type="ECO:0000313" key="2">
    <source>
        <dbReference type="EMBL" id="MFD0705156.1"/>
    </source>
</evidence>
<dbReference type="Pfam" id="PF12873">
    <property type="entry name" value="DUF3825"/>
    <property type="match status" value="1"/>
</dbReference>
<organism evidence="2 3">
    <name type="scientific">Alloscardovia venturai</name>
    <dbReference type="NCBI Taxonomy" id="1769421"/>
    <lineage>
        <taxon>Bacteria</taxon>
        <taxon>Bacillati</taxon>
        <taxon>Actinomycetota</taxon>
        <taxon>Actinomycetes</taxon>
        <taxon>Bifidobacteriales</taxon>
        <taxon>Bifidobacteriaceae</taxon>
        <taxon>Alloscardovia</taxon>
    </lineage>
</organism>
<keyword evidence="3" id="KW-1185">Reference proteome</keyword>
<name>A0ABW2Y989_9BIFI</name>